<evidence type="ECO:0000313" key="2">
    <source>
        <dbReference type="EMBL" id="TMI73414.1"/>
    </source>
</evidence>
<dbReference type="InterPro" id="IPR034660">
    <property type="entry name" value="DinB/YfiT-like"/>
</dbReference>
<dbReference type="Proteomes" id="UP000318834">
    <property type="component" value="Unassembled WGS sequence"/>
</dbReference>
<dbReference type="AlphaFoldDB" id="A0A537IQ23"/>
<sequence length="159" mass="17995">MDTITQPISQVVELLHEDIFKAVEPLGETEINWTHPQLSNNIGILLRHIAASERYWIGEVVGGRPLHRKRETEFEHEQLQKAPLVENLRRAHAEVQELLRSLTAADLAASIEVESRGGTRRLTKAWAIVHSIQHTAYHLGQIQLFKKMATPSTTTGGRR</sequence>
<dbReference type="InterPro" id="IPR024775">
    <property type="entry name" value="DinB-like"/>
</dbReference>
<comment type="caution">
    <text evidence="2">The sequence shown here is derived from an EMBL/GenBank/DDBJ whole genome shotgun (WGS) entry which is preliminary data.</text>
</comment>
<accession>A0A537IQ23</accession>
<organism evidence="2 3">
    <name type="scientific">Candidatus Segetimicrobium genomatis</name>
    <dbReference type="NCBI Taxonomy" id="2569760"/>
    <lineage>
        <taxon>Bacteria</taxon>
        <taxon>Bacillati</taxon>
        <taxon>Candidatus Sysuimicrobiota</taxon>
        <taxon>Candidatus Sysuimicrobiia</taxon>
        <taxon>Candidatus Sysuimicrobiales</taxon>
        <taxon>Candidatus Segetimicrobiaceae</taxon>
        <taxon>Candidatus Segetimicrobium</taxon>
    </lineage>
</organism>
<evidence type="ECO:0000259" key="1">
    <source>
        <dbReference type="Pfam" id="PF12867"/>
    </source>
</evidence>
<proteinExistence type="predicted"/>
<gene>
    <name evidence="2" type="ORF">E6H05_09775</name>
</gene>
<reference evidence="2 3" key="1">
    <citation type="journal article" date="2019" name="Nat. Microbiol.">
        <title>Mediterranean grassland soil C-N compound turnover is dependent on rainfall and depth, and is mediated by genomically divergent microorganisms.</title>
        <authorList>
            <person name="Diamond S."/>
            <person name="Andeer P.F."/>
            <person name="Li Z."/>
            <person name="Crits-Christoph A."/>
            <person name="Burstein D."/>
            <person name="Anantharaman K."/>
            <person name="Lane K.R."/>
            <person name="Thomas B.C."/>
            <person name="Pan C."/>
            <person name="Northen T.R."/>
            <person name="Banfield J.F."/>
        </authorList>
    </citation>
    <scope>NUCLEOTIDE SEQUENCE [LARGE SCALE GENOMIC DNA]</scope>
    <source>
        <strain evidence="2">NP_8</strain>
    </source>
</reference>
<evidence type="ECO:0000313" key="3">
    <source>
        <dbReference type="Proteomes" id="UP000318834"/>
    </source>
</evidence>
<dbReference type="Pfam" id="PF12867">
    <property type="entry name" value="DinB_2"/>
    <property type="match status" value="1"/>
</dbReference>
<feature type="domain" description="DinB-like" evidence="1">
    <location>
        <begin position="17"/>
        <end position="142"/>
    </location>
</feature>
<protein>
    <submittedName>
        <fullName evidence="2">DinB family protein</fullName>
    </submittedName>
</protein>
<dbReference type="EMBL" id="VBAP01000071">
    <property type="protein sequence ID" value="TMI73414.1"/>
    <property type="molecule type" value="Genomic_DNA"/>
</dbReference>
<name>A0A537IQ23_9BACT</name>
<dbReference type="Gene3D" id="1.20.120.450">
    <property type="entry name" value="dinb family like domain"/>
    <property type="match status" value="1"/>
</dbReference>
<dbReference type="SUPFAM" id="SSF109854">
    <property type="entry name" value="DinB/YfiT-like putative metalloenzymes"/>
    <property type="match status" value="1"/>
</dbReference>